<proteinExistence type="predicted"/>
<dbReference type="Proteomes" id="UP000033774">
    <property type="component" value="Unassembled WGS sequence"/>
</dbReference>
<dbReference type="Gene3D" id="1.25.40.10">
    <property type="entry name" value="Tetratricopeptide repeat domain"/>
    <property type="match status" value="1"/>
</dbReference>
<comment type="caution">
    <text evidence="2">The sequence shown here is derived from an EMBL/GenBank/DDBJ whole genome shotgun (WGS) entry which is preliminary data.</text>
</comment>
<feature type="signal peptide" evidence="1">
    <location>
        <begin position="1"/>
        <end position="38"/>
    </location>
</feature>
<feature type="chain" id="PRO_5002462488" description="DUF560 domain-containing protein" evidence="1">
    <location>
        <begin position="39"/>
        <end position="471"/>
    </location>
</feature>
<organism evidence="2 3">
    <name type="scientific">Elstera litoralis</name>
    <dbReference type="NCBI Taxonomy" id="552518"/>
    <lineage>
        <taxon>Bacteria</taxon>
        <taxon>Pseudomonadati</taxon>
        <taxon>Pseudomonadota</taxon>
        <taxon>Alphaproteobacteria</taxon>
        <taxon>Rhodospirillales</taxon>
        <taxon>Rhodospirillaceae</taxon>
        <taxon>Elstera</taxon>
    </lineage>
</organism>
<dbReference type="PATRIC" id="fig|552518.3.peg.952"/>
<dbReference type="AlphaFoldDB" id="A0A0F3IWC5"/>
<gene>
    <name evidence="2" type="ORF">VZ95_08495</name>
</gene>
<keyword evidence="3" id="KW-1185">Reference proteome</keyword>
<dbReference type="SUPFAM" id="SSF48452">
    <property type="entry name" value="TPR-like"/>
    <property type="match status" value="1"/>
</dbReference>
<dbReference type="EMBL" id="LAJY01000194">
    <property type="protein sequence ID" value="KJV09904.1"/>
    <property type="molecule type" value="Genomic_DNA"/>
</dbReference>
<protein>
    <recommendedName>
        <fullName evidence="4">DUF560 domain-containing protein</fullName>
    </recommendedName>
</protein>
<evidence type="ECO:0000313" key="2">
    <source>
        <dbReference type="EMBL" id="KJV09904.1"/>
    </source>
</evidence>
<name>A0A0F3IWC5_9PROT</name>
<evidence type="ECO:0000313" key="3">
    <source>
        <dbReference type="Proteomes" id="UP000033774"/>
    </source>
</evidence>
<dbReference type="InterPro" id="IPR011990">
    <property type="entry name" value="TPR-like_helical_dom_sf"/>
</dbReference>
<evidence type="ECO:0000256" key="1">
    <source>
        <dbReference type="SAM" id="SignalP"/>
    </source>
</evidence>
<sequence>MDNAAVTLKSLLRSGASRAPIACAAGLIVAVLSGSAAAQSEQVTALQRQIDDAFRQVLSAPGDMEVGLRYARLLVQAGNFEGGIAAMERLLLSPNPPPTIRLELGVLYYRLESYAAAETYLRAAAAQTDLPAEQRRLAEQLLSDAAKRNQPSRLSGFVMAGVRGQTNPLARTDEDFIRAGGALVARPSTQKRKSDTDTQLVGRIEHIYDLETQNSAELVSTLVGVAQHYSSVSSYKLKVGSDKPRDLLLAEGTTGIRFKPDPVDLPSWTLRPHVIAGNILLDGHQYAYNLGAGIESNYRVTDRFVIDAGYEARNYSYATRVDVAEAKQQGGLEHTVRLRASYELAPGQIVVGEVIGRDHGADRGYFAYQSGELRGTYILSYASPLGWWDAPAWTTSVSAGVLQRNYDTSDPVVDRSRTREDTEWRGTFATQIPIDPAWSILLQAEYIKANSNLPNYRYDNTSALASILWRF</sequence>
<evidence type="ECO:0008006" key="4">
    <source>
        <dbReference type="Google" id="ProtNLM"/>
    </source>
</evidence>
<reference evidence="2 3" key="1">
    <citation type="submission" date="2015-03" db="EMBL/GenBank/DDBJ databases">
        <title>Draft genome sequence of Elstera litoralis.</title>
        <authorList>
            <person name="Rahalkar M.C."/>
            <person name="Dhakephalkar P.K."/>
            <person name="Pore S.D."/>
            <person name="Arora P."/>
            <person name="Kapse N.G."/>
            <person name="Pandit P.S."/>
        </authorList>
    </citation>
    <scope>NUCLEOTIDE SEQUENCE [LARGE SCALE GENOMIC DNA]</scope>
    <source>
        <strain evidence="2 3">Dia-1</strain>
    </source>
</reference>
<keyword evidence="1" id="KW-0732">Signal</keyword>
<accession>A0A0F3IWC5</accession>
<dbReference type="OrthoDB" id="7812878at2"/>